<evidence type="ECO:0000256" key="12">
    <source>
        <dbReference type="SAM" id="MobiDB-lite"/>
    </source>
</evidence>
<reference evidence="14" key="1">
    <citation type="thesis" date="2021" institute="BYU ScholarsArchive" country="Provo, UT, USA">
        <title>Applications of and Algorithms for Genome Assembly and Genomic Analyses with an Emphasis on Marine Teleosts.</title>
        <authorList>
            <person name="Pickett B.D."/>
        </authorList>
    </citation>
    <scope>NUCLEOTIDE SEQUENCE</scope>
    <source>
        <strain evidence="14">HI-2016</strain>
    </source>
</reference>
<comment type="caution">
    <text evidence="14">The sequence shown here is derived from an EMBL/GenBank/DDBJ whole genome shotgun (WGS) entry which is preliminary data.</text>
</comment>
<dbReference type="Proteomes" id="UP000824540">
    <property type="component" value="Unassembled WGS sequence"/>
</dbReference>
<dbReference type="PANTHER" id="PTHR13986">
    <property type="entry name" value="PROTEIN LYSINE HYDROXYLATION COMPLEX COMPONENT"/>
    <property type="match status" value="1"/>
</dbReference>
<keyword evidence="5" id="KW-0325">Glycoprotein</keyword>
<evidence type="ECO:0000256" key="5">
    <source>
        <dbReference type="ARBA" id="ARBA00023180"/>
    </source>
</evidence>
<evidence type="ECO:0000256" key="3">
    <source>
        <dbReference type="ARBA" id="ARBA00022729"/>
    </source>
</evidence>
<accession>A0A8T2PKB9</accession>
<feature type="domain" description="Leprecan-like alpha-helical" evidence="13">
    <location>
        <begin position="1"/>
        <end position="157"/>
    </location>
</feature>
<dbReference type="GO" id="GO:0005783">
    <property type="term" value="C:endoplasmic reticulum"/>
    <property type="evidence" value="ECO:0007669"/>
    <property type="project" value="UniProtKB-SubCell"/>
</dbReference>
<dbReference type="FunFam" id="1.25.40.10:FF:000119">
    <property type="entry name" value="synaptonemal complex protein SC65"/>
    <property type="match status" value="1"/>
</dbReference>
<evidence type="ECO:0000313" key="14">
    <source>
        <dbReference type="EMBL" id="KAG9350112.1"/>
    </source>
</evidence>
<comment type="subcellular location">
    <subcellularLocation>
        <location evidence="1">Endoplasmic reticulum</location>
    </subcellularLocation>
</comment>
<evidence type="ECO:0000256" key="2">
    <source>
        <dbReference type="ARBA" id="ARBA00006487"/>
    </source>
</evidence>
<dbReference type="Gene3D" id="1.25.40.10">
    <property type="entry name" value="Tetratricopeptide repeat domain"/>
    <property type="match status" value="1"/>
</dbReference>
<evidence type="ECO:0000256" key="11">
    <source>
        <dbReference type="ARBA" id="ARBA00082188"/>
    </source>
</evidence>
<comment type="subunit">
    <text evidence="7">Interacts with PLOD1, P3H3 and PPIB. Identified in a complex with PLOD1 and P3H3.</text>
</comment>
<dbReference type="GO" id="GO:0005518">
    <property type="term" value="F:collagen binding"/>
    <property type="evidence" value="ECO:0007669"/>
    <property type="project" value="TreeGrafter"/>
</dbReference>
<proteinExistence type="inferred from homology"/>
<keyword evidence="3" id="KW-0732">Signal</keyword>
<keyword evidence="15" id="KW-1185">Reference proteome</keyword>
<sequence length="248" mass="29101">MDYYKTLFDVDEYLIDHEEQPYEGVFLKAAKLFNSGDFSNSIRDMEEAASRYFKVYDLCLAGCEGAQEVSEFKDFFPSIADLYTNALKCKVKCEERLMPNVGGYFVEKFVATMYHYLQFAYYKLNDARNAAPCAASYILFDPGDQIMQQNMVYYRFYREQWGLKENHFKPRLEALRHYNQTTMLKQMLEFAEKHLQPDDEDVLAPEELATEQVDSPDSEFEGVGDYEESFYADWWQEPKTKGDTGEQD</sequence>
<comment type="function">
    <text evidence="6">Part of a complex composed of PLOD1, P3H3 and P3H4 that catalyzes hydroxylation of lysine residues in collagen alpha chains and is required for normal assembly and cross-linking of collagen fibrils. Required for normal bone density and normal skin stability via its role in hydroxylation of lysine residues in collagen alpha chains and in collagen fibril assembly.</text>
</comment>
<feature type="region of interest" description="Disordered" evidence="12">
    <location>
        <begin position="201"/>
        <end position="223"/>
    </location>
</feature>
<evidence type="ECO:0000256" key="4">
    <source>
        <dbReference type="ARBA" id="ARBA00022824"/>
    </source>
</evidence>
<dbReference type="AlphaFoldDB" id="A0A8T2PKB9"/>
<dbReference type="InterPro" id="IPR056585">
    <property type="entry name" value="Leprecan_dom"/>
</dbReference>
<feature type="compositionally biased region" description="Acidic residues" evidence="12">
    <location>
        <begin position="214"/>
        <end position="223"/>
    </location>
</feature>
<evidence type="ECO:0000256" key="9">
    <source>
        <dbReference type="ARBA" id="ARBA00076444"/>
    </source>
</evidence>
<organism evidence="14 15">
    <name type="scientific">Albula glossodonta</name>
    <name type="common">roundjaw bonefish</name>
    <dbReference type="NCBI Taxonomy" id="121402"/>
    <lineage>
        <taxon>Eukaryota</taxon>
        <taxon>Metazoa</taxon>
        <taxon>Chordata</taxon>
        <taxon>Craniata</taxon>
        <taxon>Vertebrata</taxon>
        <taxon>Euteleostomi</taxon>
        <taxon>Actinopterygii</taxon>
        <taxon>Neopterygii</taxon>
        <taxon>Teleostei</taxon>
        <taxon>Albuliformes</taxon>
        <taxon>Albulidae</taxon>
        <taxon>Albula</taxon>
    </lineage>
</organism>
<evidence type="ECO:0000256" key="7">
    <source>
        <dbReference type="ARBA" id="ARBA00061846"/>
    </source>
</evidence>
<dbReference type="InterPro" id="IPR011990">
    <property type="entry name" value="TPR-like_helical_dom_sf"/>
</dbReference>
<dbReference type="Pfam" id="PF23557">
    <property type="entry name" value="TPR_leprecan"/>
    <property type="match status" value="1"/>
</dbReference>
<evidence type="ECO:0000256" key="1">
    <source>
        <dbReference type="ARBA" id="ARBA00004240"/>
    </source>
</evidence>
<protein>
    <recommendedName>
        <fullName evidence="8">Endoplasmic reticulum protein SC65</fullName>
    </recommendedName>
    <alternativeName>
        <fullName evidence="9">Leprecan-like protein 4</fullName>
    </alternativeName>
    <alternativeName>
        <fullName evidence="11">Prolyl 3-hydroxylase family member 4</fullName>
    </alternativeName>
    <alternativeName>
        <fullName evidence="10">Synaptonemal complex protein SC65</fullName>
    </alternativeName>
</protein>
<evidence type="ECO:0000256" key="8">
    <source>
        <dbReference type="ARBA" id="ARBA00072458"/>
    </source>
</evidence>
<dbReference type="OrthoDB" id="8610171at2759"/>
<dbReference type="InterPro" id="IPR052284">
    <property type="entry name" value="Collagen_mod_leprecan"/>
</dbReference>
<evidence type="ECO:0000259" key="13">
    <source>
        <dbReference type="Pfam" id="PF23557"/>
    </source>
</evidence>
<name>A0A8T2PKB9_9TELE</name>
<comment type="similarity">
    <text evidence="2">Belongs to the leprecan family.</text>
</comment>
<evidence type="ECO:0000256" key="10">
    <source>
        <dbReference type="ARBA" id="ARBA00078679"/>
    </source>
</evidence>
<evidence type="ECO:0000256" key="6">
    <source>
        <dbReference type="ARBA" id="ARBA00057860"/>
    </source>
</evidence>
<gene>
    <name evidence="14" type="ORF">JZ751_026465</name>
</gene>
<dbReference type="PANTHER" id="PTHR13986:SF4">
    <property type="entry name" value="ENDOPLASMIC RETICULUM PROTEIN SC65"/>
    <property type="match status" value="1"/>
</dbReference>
<dbReference type="GO" id="GO:0030199">
    <property type="term" value="P:collagen fibril organization"/>
    <property type="evidence" value="ECO:0007669"/>
    <property type="project" value="TreeGrafter"/>
</dbReference>
<evidence type="ECO:0000313" key="15">
    <source>
        <dbReference type="Proteomes" id="UP000824540"/>
    </source>
</evidence>
<dbReference type="EMBL" id="JAFBMS010000008">
    <property type="protein sequence ID" value="KAG9350112.1"/>
    <property type="molecule type" value="Genomic_DNA"/>
</dbReference>
<keyword evidence="4" id="KW-0256">Endoplasmic reticulum</keyword>